<name>A0A2T3A866_9PEZI</name>
<dbReference type="Proteomes" id="UP000241462">
    <property type="component" value="Unassembled WGS sequence"/>
</dbReference>
<gene>
    <name evidence="7" type="primary">DLT1</name>
    <name evidence="9" type="ORF">BD289DRAFT_433936</name>
</gene>
<evidence type="ECO:0000256" key="8">
    <source>
        <dbReference type="SAM" id="MobiDB-lite"/>
    </source>
</evidence>
<comment type="subcellular location">
    <subcellularLocation>
        <location evidence="7">Membrane</location>
        <topology evidence="7">Multi-pass membrane protein</topology>
    </subcellularLocation>
</comment>
<organism evidence="9 10">
    <name type="scientific">Coniella lustricola</name>
    <dbReference type="NCBI Taxonomy" id="2025994"/>
    <lineage>
        <taxon>Eukaryota</taxon>
        <taxon>Fungi</taxon>
        <taxon>Dikarya</taxon>
        <taxon>Ascomycota</taxon>
        <taxon>Pezizomycotina</taxon>
        <taxon>Sordariomycetes</taxon>
        <taxon>Sordariomycetidae</taxon>
        <taxon>Diaporthales</taxon>
        <taxon>Schizoparmaceae</taxon>
        <taxon>Coniella</taxon>
    </lineage>
</organism>
<feature type="compositionally biased region" description="Polar residues" evidence="8">
    <location>
        <begin position="376"/>
        <end position="388"/>
    </location>
</feature>
<evidence type="ECO:0000256" key="3">
    <source>
        <dbReference type="ARBA" id="ARBA00021353"/>
    </source>
</evidence>
<feature type="region of interest" description="Disordered" evidence="8">
    <location>
        <begin position="122"/>
        <end position="144"/>
    </location>
</feature>
<dbReference type="InParanoid" id="A0A2T3A866"/>
<feature type="compositionally biased region" description="Low complexity" evidence="8">
    <location>
        <begin position="355"/>
        <end position="366"/>
    </location>
</feature>
<comment type="similarity">
    <text evidence="2 7">Belongs to the DLT1 family.</text>
</comment>
<evidence type="ECO:0000313" key="10">
    <source>
        <dbReference type="Proteomes" id="UP000241462"/>
    </source>
</evidence>
<evidence type="ECO:0000256" key="2">
    <source>
        <dbReference type="ARBA" id="ARBA00005550"/>
    </source>
</evidence>
<dbReference type="OrthoDB" id="4096362at2759"/>
<proteinExistence type="inferred from homology"/>
<keyword evidence="6 7" id="KW-0472">Membrane</keyword>
<evidence type="ECO:0000256" key="6">
    <source>
        <dbReference type="ARBA" id="ARBA00023136"/>
    </source>
</evidence>
<dbReference type="STRING" id="2025994.A0A2T3A866"/>
<dbReference type="InterPro" id="IPR038869">
    <property type="entry name" value="DLT1"/>
</dbReference>
<feature type="compositionally biased region" description="Low complexity" evidence="8">
    <location>
        <begin position="466"/>
        <end position="480"/>
    </location>
</feature>
<feature type="compositionally biased region" description="Polar residues" evidence="8">
    <location>
        <begin position="427"/>
        <end position="448"/>
    </location>
</feature>
<sequence length="563" mass="61641">MSRLHTLWRFVYHSLYYFLALILTLLLCVTPADALRQSILNSQRYHILTIIVCLSVTLLAVACIYIFRFYVMRTALANIPKSYIPIEKGEVPKDVRKVIIAGLSKSAVIAYESKPRIVANARPMTTGTREEEDQEAQDNAKKTKEADRKFGVFGRKKDRATTSASSEKTGVVLPPHKAVWGEIEHNGWASPNSLDLPNLQYSTVVLELPNLIEAKALTLAPPAPGFSLAGEDQDANSNLPLDPDAIALLQRPDNLSLRQYLAQLAELGVLAASRETADFLISYEYARYSTRPLSDVRFRELMHLFAEILRAMQPLDLEVLAAGLDENDDQEDDMSDYVTTTASFESDIDNDAPRESPSTPRSRTSRLSFFVRRHQSNASRATTGSATSGGWRGFPNQMDDNSNNDDDYSIDDASSQIHHRASRRGNSRQQRPNLTLRQSSQGTWTGTYRTAPMTPGSRRTGGSPASVSVSSRSLRSVNSSQPARQSFATMSRRSLASSSSGGGVSMRSVIFGGGLRNGSVGSAAGSGSDSGSGNYSGNGSVIRLNDRIGVGELPYVLSDTRHY</sequence>
<dbReference type="PANTHER" id="PTHR40021:SF1">
    <property type="entry name" value="DEFECT AT LOW TEMPERATURE PROTEIN 1"/>
    <property type="match status" value="1"/>
</dbReference>
<dbReference type="EMBL" id="KZ678441">
    <property type="protein sequence ID" value="PSR85563.1"/>
    <property type="molecule type" value="Genomic_DNA"/>
</dbReference>
<dbReference type="PANTHER" id="PTHR40021">
    <property type="entry name" value="DEFECT AT LOW TEMPERATURE PROTEIN 1"/>
    <property type="match status" value="1"/>
</dbReference>
<evidence type="ECO:0000256" key="5">
    <source>
        <dbReference type="ARBA" id="ARBA00022989"/>
    </source>
</evidence>
<comment type="function">
    <text evidence="1 7">Required for growth under high-pressure and low-temperature conditions.</text>
</comment>
<dbReference type="AlphaFoldDB" id="A0A2T3A866"/>
<feature type="region of interest" description="Disordered" evidence="8">
    <location>
        <begin position="343"/>
        <end position="503"/>
    </location>
</feature>
<feature type="compositionally biased region" description="Basic residues" evidence="8">
    <location>
        <begin position="417"/>
        <end position="426"/>
    </location>
</feature>
<accession>A0A2T3A866</accession>
<feature type="region of interest" description="Disordered" evidence="8">
    <location>
        <begin position="520"/>
        <end position="541"/>
    </location>
</feature>
<evidence type="ECO:0000256" key="7">
    <source>
        <dbReference type="RuleBase" id="RU367100"/>
    </source>
</evidence>
<feature type="transmembrane region" description="Helical" evidence="7">
    <location>
        <begin position="44"/>
        <end position="67"/>
    </location>
</feature>
<keyword evidence="10" id="KW-1185">Reference proteome</keyword>
<protein>
    <recommendedName>
        <fullName evidence="3 7">Defect at low temperature protein 1</fullName>
    </recommendedName>
</protein>
<evidence type="ECO:0000313" key="9">
    <source>
        <dbReference type="EMBL" id="PSR85563.1"/>
    </source>
</evidence>
<evidence type="ECO:0000256" key="4">
    <source>
        <dbReference type="ARBA" id="ARBA00022692"/>
    </source>
</evidence>
<keyword evidence="4 7" id="KW-0812">Transmembrane</keyword>
<evidence type="ECO:0000256" key="1">
    <source>
        <dbReference type="ARBA" id="ARBA00002489"/>
    </source>
</evidence>
<comment type="caution">
    <text evidence="7">Lacks conserved residue(s) required for the propagation of feature annotation.</text>
</comment>
<dbReference type="GO" id="GO:0016020">
    <property type="term" value="C:membrane"/>
    <property type="evidence" value="ECO:0007669"/>
    <property type="project" value="UniProtKB-SubCell"/>
</dbReference>
<reference evidence="9 10" key="1">
    <citation type="journal article" date="2018" name="Mycol. Prog.">
        <title>Coniella lustricola, a new species from submerged detritus.</title>
        <authorList>
            <person name="Raudabaugh D.B."/>
            <person name="Iturriaga T."/>
            <person name="Carver A."/>
            <person name="Mondo S."/>
            <person name="Pangilinan J."/>
            <person name="Lipzen A."/>
            <person name="He G."/>
            <person name="Amirebrahimi M."/>
            <person name="Grigoriev I.V."/>
            <person name="Miller A.N."/>
        </authorList>
    </citation>
    <scope>NUCLEOTIDE SEQUENCE [LARGE SCALE GENOMIC DNA]</scope>
    <source>
        <strain evidence="9 10">B22-T-1</strain>
    </source>
</reference>
<keyword evidence="5 7" id="KW-1133">Transmembrane helix</keyword>